<evidence type="ECO:0000313" key="1">
    <source>
        <dbReference type="EMBL" id="RNA44087.1"/>
    </source>
</evidence>
<protein>
    <submittedName>
        <fullName evidence="1">Uncharacterized protein</fullName>
    </submittedName>
</protein>
<name>A0A3M7T877_BRAPC</name>
<dbReference type="EMBL" id="REGN01000157">
    <property type="protein sequence ID" value="RNA44087.1"/>
    <property type="molecule type" value="Genomic_DNA"/>
</dbReference>
<keyword evidence="2" id="KW-1185">Reference proteome</keyword>
<reference evidence="1 2" key="1">
    <citation type="journal article" date="2018" name="Sci. Rep.">
        <title>Genomic signatures of local adaptation to the degree of environmental predictability in rotifers.</title>
        <authorList>
            <person name="Franch-Gras L."/>
            <person name="Hahn C."/>
            <person name="Garcia-Roger E.M."/>
            <person name="Carmona M.J."/>
            <person name="Serra M."/>
            <person name="Gomez A."/>
        </authorList>
    </citation>
    <scope>NUCLEOTIDE SEQUENCE [LARGE SCALE GENOMIC DNA]</scope>
    <source>
        <strain evidence="1">HYR1</strain>
    </source>
</reference>
<gene>
    <name evidence="1" type="ORF">BpHYR1_042639</name>
</gene>
<proteinExistence type="predicted"/>
<sequence length="130" mass="15251">MKNFNSLRIPGKLDFYLNFEFVSKSFLVLRFNILGLDDYFRNISVFNSNFMAFCIKQACGDRLLRKSSMLDALQWMVSVAVLDTWSGLNNLTTLRLVSNFVELVYDELMNSNMFITLTQFDINVFQYTNY</sequence>
<accession>A0A3M7T877</accession>
<comment type="caution">
    <text evidence="1">The sequence shown here is derived from an EMBL/GenBank/DDBJ whole genome shotgun (WGS) entry which is preliminary data.</text>
</comment>
<organism evidence="1 2">
    <name type="scientific">Brachionus plicatilis</name>
    <name type="common">Marine rotifer</name>
    <name type="synonym">Brachionus muelleri</name>
    <dbReference type="NCBI Taxonomy" id="10195"/>
    <lineage>
        <taxon>Eukaryota</taxon>
        <taxon>Metazoa</taxon>
        <taxon>Spiralia</taxon>
        <taxon>Gnathifera</taxon>
        <taxon>Rotifera</taxon>
        <taxon>Eurotatoria</taxon>
        <taxon>Monogononta</taxon>
        <taxon>Pseudotrocha</taxon>
        <taxon>Ploima</taxon>
        <taxon>Brachionidae</taxon>
        <taxon>Brachionus</taxon>
    </lineage>
</organism>
<dbReference type="AlphaFoldDB" id="A0A3M7T877"/>
<dbReference type="Proteomes" id="UP000276133">
    <property type="component" value="Unassembled WGS sequence"/>
</dbReference>
<evidence type="ECO:0000313" key="2">
    <source>
        <dbReference type="Proteomes" id="UP000276133"/>
    </source>
</evidence>